<dbReference type="Proteomes" id="UP000030826">
    <property type="component" value="Unassembled WGS sequence"/>
</dbReference>
<dbReference type="AlphaFoldDB" id="A0A0B1Q8K7"/>
<dbReference type="EMBL" id="JRFJ01000001">
    <property type="protein sequence ID" value="KHJ55130.1"/>
    <property type="molecule type" value="Genomic_DNA"/>
</dbReference>
<evidence type="ECO:0000313" key="2">
    <source>
        <dbReference type="Proteomes" id="UP000030826"/>
    </source>
</evidence>
<proteinExistence type="predicted"/>
<name>A0A0B1Q8K7_9HYPH</name>
<comment type="caution">
    <text evidence="1">The sequence shown here is derived from an EMBL/GenBank/DDBJ whole genome shotgun (WGS) entry which is preliminary data.</text>
</comment>
<sequence>MTLSNGMISEDDALGFAQLINNRICGWTIVLGMKDGRTDFRRKRARQAHHLMHDLLMNMPCLPAIVDAIQAGDDPVNLWPECLRETVRFQIEHKVPREENEPTSARNRRLRAEGFGCPIPSRFDDHGLQATIADHPPFPNPSPILQTWKREIAADRRRSALRVVEGGRAA</sequence>
<reference evidence="1 2" key="1">
    <citation type="submission" date="2014-09" db="EMBL/GenBank/DDBJ databases">
        <title>Isolation and characterization of Aurantimonas altamirensis ON-56566 from clinical sample following a dog bite.</title>
        <authorList>
            <person name="Eshaghi A."/>
            <person name="Li A."/>
            <person name="Shahinas D."/>
            <person name="Bahn P."/>
            <person name="Kus J.V."/>
            <person name="Patel S.N."/>
        </authorList>
    </citation>
    <scope>NUCLEOTIDE SEQUENCE [LARGE SCALE GENOMIC DNA]</scope>
    <source>
        <strain evidence="1 2">ON-56566</strain>
    </source>
</reference>
<organism evidence="1 2">
    <name type="scientific">Aureimonas altamirensis</name>
    <dbReference type="NCBI Taxonomy" id="370622"/>
    <lineage>
        <taxon>Bacteria</taxon>
        <taxon>Pseudomonadati</taxon>
        <taxon>Pseudomonadota</taxon>
        <taxon>Alphaproteobacteria</taxon>
        <taxon>Hyphomicrobiales</taxon>
        <taxon>Aurantimonadaceae</taxon>
        <taxon>Aureimonas</taxon>
    </lineage>
</organism>
<gene>
    <name evidence="1" type="ORF">LA66_00110</name>
</gene>
<dbReference type="STRING" id="370622.LA66_00110"/>
<protein>
    <submittedName>
        <fullName evidence="1">Uncharacterized protein</fullName>
    </submittedName>
</protein>
<accession>A0A0B1Q8K7</accession>
<evidence type="ECO:0000313" key="1">
    <source>
        <dbReference type="EMBL" id="KHJ55130.1"/>
    </source>
</evidence>